<sequence length="286" mass="33574">MSTMHSQGLHQVETPEDIKKHLQQNGMNLKDISSSVDYGALHTLKTWVNQEGKEFELDWDNFQECVTFMFEDYCRASREIHSKLVECEELKLRHHKERAYHQQYYKLGGNPEPQYNDTRHNVGHRVMDQLIQIYWKDHLYQKGNYYFSRKYPNIILFKSDSTLMNLQGKTVYKNFQQFHKQSSLIVLHDDLERDLGKFQFRKAGTSSRGHNGLKSIDGVYKNKYSKIAVGIGRPSSKSVTNYVLSKFDDKEKEVLDFEVIPNIAKELENIIEADLDRQRDKKVNGS</sequence>
<organism evidence="8 9">
    <name type="scientific">Candida theae</name>
    <dbReference type="NCBI Taxonomy" id="1198502"/>
    <lineage>
        <taxon>Eukaryota</taxon>
        <taxon>Fungi</taxon>
        <taxon>Dikarya</taxon>
        <taxon>Ascomycota</taxon>
        <taxon>Saccharomycotina</taxon>
        <taxon>Pichiomycetes</taxon>
        <taxon>Debaryomycetaceae</taxon>
        <taxon>Candida/Lodderomyces clade</taxon>
        <taxon>Candida</taxon>
    </lineage>
</organism>
<dbReference type="PANTHER" id="PTHR17224">
    <property type="entry name" value="PEPTIDYL-TRNA HYDROLASE"/>
    <property type="match status" value="1"/>
</dbReference>
<dbReference type="PROSITE" id="PS01195">
    <property type="entry name" value="PEPT_TRNA_HYDROL_1"/>
    <property type="match status" value="1"/>
</dbReference>
<evidence type="ECO:0000256" key="7">
    <source>
        <dbReference type="RuleBase" id="RU004320"/>
    </source>
</evidence>
<evidence type="ECO:0000256" key="3">
    <source>
        <dbReference type="ARBA" id="ARBA00022801"/>
    </source>
</evidence>
<dbReference type="EMBL" id="JAIHNG010000119">
    <property type="protein sequence ID" value="KAI5957979.1"/>
    <property type="molecule type" value="Genomic_DNA"/>
</dbReference>
<evidence type="ECO:0000313" key="8">
    <source>
        <dbReference type="EMBL" id="KAI5957979.1"/>
    </source>
</evidence>
<dbReference type="GeneID" id="76150846"/>
<comment type="similarity">
    <text evidence="5 7">Belongs to the PTH family.</text>
</comment>
<dbReference type="InterPro" id="IPR001328">
    <property type="entry name" value="Pept_tRNA_hydro"/>
</dbReference>
<dbReference type="RefSeq" id="XP_051608614.1">
    <property type="nucleotide sequence ID" value="XM_051752136.1"/>
</dbReference>
<dbReference type="CDD" id="cd00462">
    <property type="entry name" value="PTH"/>
    <property type="match status" value="1"/>
</dbReference>
<comment type="catalytic activity">
    <reaction evidence="6">
        <text>an N-acyl-L-alpha-aminoacyl-tRNA + H2O = an N-acyl-L-amino acid + a tRNA + H(+)</text>
        <dbReference type="Rhea" id="RHEA:54448"/>
        <dbReference type="Rhea" id="RHEA-COMP:10123"/>
        <dbReference type="Rhea" id="RHEA-COMP:13883"/>
        <dbReference type="ChEBI" id="CHEBI:15377"/>
        <dbReference type="ChEBI" id="CHEBI:15378"/>
        <dbReference type="ChEBI" id="CHEBI:59874"/>
        <dbReference type="ChEBI" id="CHEBI:78442"/>
        <dbReference type="ChEBI" id="CHEBI:138191"/>
        <dbReference type="EC" id="3.1.1.29"/>
    </reaction>
</comment>
<dbReference type="AlphaFoldDB" id="A0AAD5BEM4"/>
<dbReference type="InterPro" id="IPR018171">
    <property type="entry name" value="Pept_tRNA_hydro_CS"/>
</dbReference>
<keyword evidence="4" id="KW-0694">RNA-binding</keyword>
<reference evidence="8 9" key="1">
    <citation type="journal article" date="2022" name="DNA Res.">
        <title>Genome analysis of five recently described species of the CUG-Ser clade uncovers Candida theae as a new hybrid lineage with pathogenic potential in the Candida parapsilosis species complex.</title>
        <authorList>
            <person name="Mixao V."/>
            <person name="Del Olmo V."/>
            <person name="Hegedusova E."/>
            <person name="Saus E."/>
            <person name="Pryszcz L."/>
            <person name="Cillingova A."/>
            <person name="Nosek J."/>
            <person name="Gabaldon T."/>
        </authorList>
    </citation>
    <scope>NUCLEOTIDE SEQUENCE [LARGE SCALE GENOMIC DNA]</scope>
    <source>
        <strain evidence="8 9">CBS 12239</strain>
    </source>
</reference>
<name>A0AAD5BEM4_9ASCO</name>
<dbReference type="EC" id="3.1.1.29" evidence="1 6"/>
<accession>A0AAD5BEM4</accession>
<evidence type="ECO:0000256" key="1">
    <source>
        <dbReference type="ARBA" id="ARBA00013260"/>
    </source>
</evidence>
<evidence type="ECO:0000256" key="4">
    <source>
        <dbReference type="ARBA" id="ARBA00022884"/>
    </source>
</evidence>
<comment type="caution">
    <text evidence="8">The sequence shown here is derived from an EMBL/GenBank/DDBJ whole genome shotgun (WGS) entry which is preliminary data.</text>
</comment>
<gene>
    <name evidence="8" type="ORF">KGF57_002787</name>
</gene>
<dbReference type="InterPro" id="IPR036416">
    <property type="entry name" value="Pept_tRNA_hydro_sf"/>
</dbReference>
<evidence type="ECO:0000256" key="2">
    <source>
        <dbReference type="ARBA" id="ARBA00022555"/>
    </source>
</evidence>
<dbReference type="PROSITE" id="PS01196">
    <property type="entry name" value="PEPT_TRNA_HYDROL_2"/>
    <property type="match status" value="1"/>
</dbReference>
<dbReference type="NCBIfam" id="TIGR00447">
    <property type="entry name" value="pth"/>
    <property type="match status" value="1"/>
</dbReference>
<keyword evidence="9" id="KW-1185">Reference proteome</keyword>
<dbReference type="PANTHER" id="PTHR17224:SF1">
    <property type="entry name" value="PEPTIDYL-TRNA HYDROLASE"/>
    <property type="match status" value="1"/>
</dbReference>
<dbReference type="Pfam" id="PF01195">
    <property type="entry name" value="Pept_tRNA_hydro"/>
    <property type="match status" value="1"/>
</dbReference>
<dbReference type="Gene3D" id="3.40.50.1470">
    <property type="entry name" value="Peptidyl-tRNA hydrolase"/>
    <property type="match status" value="1"/>
</dbReference>
<dbReference type="Proteomes" id="UP001204833">
    <property type="component" value="Unassembled WGS sequence"/>
</dbReference>
<dbReference type="GO" id="GO:0004045">
    <property type="term" value="F:peptidyl-tRNA hydrolase activity"/>
    <property type="evidence" value="ECO:0007669"/>
    <property type="project" value="UniProtKB-EC"/>
</dbReference>
<evidence type="ECO:0000256" key="5">
    <source>
        <dbReference type="ARBA" id="ARBA00038063"/>
    </source>
</evidence>
<dbReference type="GO" id="GO:0000049">
    <property type="term" value="F:tRNA binding"/>
    <property type="evidence" value="ECO:0007669"/>
    <property type="project" value="UniProtKB-KW"/>
</dbReference>
<keyword evidence="2" id="KW-0820">tRNA-binding</keyword>
<protein>
    <recommendedName>
        <fullName evidence="1 6">Peptidyl-tRNA hydrolase</fullName>
        <ecNumber evidence="1 6">3.1.1.29</ecNumber>
    </recommendedName>
</protein>
<dbReference type="SUPFAM" id="SSF53178">
    <property type="entry name" value="Peptidyl-tRNA hydrolase-like"/>
    <property type="match status" value="1"/>
</dbReference>
<keyword evidence="3 6" id="KW-0378">Hydrolase</keyword>
<proteinExistence type="inferred from homology"/>
<evidence type="ECO:0000313" key="9">
    <source>
        <dbReference type="Proteomes" id="UP001204833"/>
    </source>
</evidence>
<evidence type="ECO:0000256" key="6">
    <source>
        <dbReference type="RuleBase" id="RU000673"/>
    </source>
</evidence>